<dbReference type="AlphaFoldDB" id="A0A397W0A0"/>
<keyword evidence="2" id="KW-1185">Reference proteome</keyword>
<evidence type="ECO:0000313" key="2">
    <source>
        <dbReference type="Proteomes" id="UP000266673"/>
    </source>
</evidence>
<evidence type="ECO:0000313" key="1">
    <source>
        <dbReference type="EMBL" id="RIB25713.1"/>
    </source>
</evidence>
<organism evidence="1 2">
    <name type="scientific">Gigaspora rosea</name>
    <dbReference type="NCBI Taxonomy" id="44941"/>
    <lineage>
        <taxon>Eukaryota</taxon>
        <taxon>Fungi</taxon>
        <taxon>Fungi incertae sedis</taxon>
        <taxon>Mucoromycota</taxon>
        <taxon>Glomeromycotina</taxon>
        <taxon>Glomeromycetes</taxon>
        <taxon>Diversisporales</taxon>
        <taxon>Gigasporaceae</taxon>
        <taxon>Gigaspora</taxon>
    </lineage>
</organism>
<gene>
    <name evidence="1" type="ORF">C2G38_2030810</name>
</gene>
<reference evidence="1 2" key="1">
    <citation type="submission" date="2018-06" db="EMBL/GenBank/DDBJ databases">
        <title>Comparative genomics reveals the genomic features of Rhizophagus irregularis, R. cerebriforme, R. diaphanum and Gigaspora rosea, and their symbiotic lifestyle signature.</title>
        <authorList>
            <person name="Morin E."/>
            <person name="San Clemente H."/>
            <person name="Chen E.C.H."/>
            <person name="De La Providencia I."/>
            <person name="Hainaut M."/>
            <person name="Kuo A."/>
            <person name="Kohler A."/>
            <person name="Murat C."/>
            <person name="Tang N."/>
            <person name="Roy S."/>
            <person name="Loubradou J."/>
            <person name="Henrissat B."/>
            <person name="Grigoriev I.V."/>
            <person name="Corradi N."/>
            <person name="Roux C."/>
            <person name="Martin F.M."/>
        </authorList>
    </citation>
    <scope>NUCLEOTIDE SEQUENCE [LARGE SCALE GENOMIC DNA]</scope>
    <source>
        <strain evidence="1 2">DAOM 194757</strain>
    </source>
</reference>
<protein>
    <submittedName>
        <fullName evidence="1">Uncharacterized protein</fullName>
    </submittedName>
</protein>
<proteinExistence type="predicted"/>
<name>A0A397W0A0_9GLOM</name>
<comment type="caution">
    <text evidence="1">The sequence shown here is derived from an EMBL/GenBank/DDBJ whole genome shotgun (WGS) entry which is preliminary data.</text>
</comment>
<sequence>MAANMKIPELSEILKEHPDIIYTSKFIDTREISQHSVVGSKCMNFEIQDDAPADTMDIHKAIRISDDADAMDIHRSKRIPDDAPADAMDIHRSKRQKLIRSHIYSYEPKIGEGQNPSKTPMKVGISRNLKFLKVDMFSKLFPTSLS</sequence>
<dbReference type="Proteomes" id="UP000266673">
    <property type="component" value="Unassembled WGS sequence"/>
</dbReference>
<dbReference type="OrthoDB" id="10524621at2759"/>
<dbReference type="EMBL" id="QKWP01000164">
    <property type="protein sequence ID" value="RIB25713.1"/>
    <property type="molecule type" value="Genomic_DNA"/>
</dbReference>
<accession>A0A397W0A0</accession>